<keyword evidence="6 12" id="KW-1133">Transmembrane helix</keyword>
<dbReference type="GeneTree" id="ENSGT01030000234540"/>
<dbReference type="GO" id="GO:0042110">
    <property type="term" value="P:T cell activation"/>
    <property type="evidence" value="ECO:0007669"/>
    <property type="project" value="TreeGrafter"/>
</dbReference>
<evidence type="ECO:0000256" key="8">
    <source>
        <dbReference type="ARBA" id="ARBA00023136"/>
    </source>
</evidence>
<keyword evidence="10" id="KW-0325">Glycoprotein</keyword>
<feature type="chain" id="PRO_5014388854" evidence="13">
    <location>
        <begin position="22"/>
        <end position="335"/>
    </location>
</feature>
<keyword evidence="11" id="KW-0393">Immunoglobulin domain</keyword>
<evidence type="ECO:0000256" key="9">
    <source>
        <dbReference type="ARBA" id="ARBA00023157"/>
    </source>
</evidence>
<evidence type="ECO:0000256" key="4">
    <source>
        <dbReference type="ARBA" id="ARBA00022729"/>
    </source>
</evidence>
<dbReference type="InterPro" id="IPR013783">
    <property type="entry name" value="Ig-like_fold"/>
</dbReference>
<evidence type="ECO:0000256" key="1">
    <source>
        <dbReference type="ARBA" id="ARBA00004479"/>
    </source>
</evidence>
<keyword evidence="16" id="KW-1185">Reference proteome</keyword>
<dbReference type="PANTHER" id="PTHR12080:SF46">
    <property type="entry name" value="SLAM FAMILY MEMBER 7"/>
    <property type="match status" value="1"/>
</dbReference>
<dbReference type="InterPro" id="IPR007110">
    <property type="entry name" value="Ig-like_dom"/>
</dbReference>
<dbReference type="InterPro" id="IPR036179">
    <property type="entry name" value="Ig-like_dom_sf"/>
</dbReference>
<dbReference type="CTD" id="57823"/>
<feature type="domain" description="Ig-like" evidence="14">
    <location>
        <begin position="131"/>
        <end position="211"/>
    </location>
</feature>
<dbReference type="KEGG" id="anan:105715345"/>
<evidence type="ECO:0000256" key="7">
    <source>
        <dbReference type="ARBA" id="ARBA00023130"/>
    </source>
</evidence>
<evidence type="ECO:0000313" key="16">
    <source>
        <dbReference type="Proteomes" id="UP000233020"/>
    </source>
</evidence>
<reference evidence="15" key="2">
    <citation type="submission" date="2025-09" db="UniProtKB">
        <authorList>
            <consortium name="Ensembl"/>
        </authorList>
    </citation>
    <scope>IDENTIFICATION</scope>
</reference>
<keyword evidence="9" id="KW-1015">Disulfide bond</keyword>
<sequence length="335" mass="37498">MAGSPTCLTLMYILWQLTGSAAPEAVKELVGPLGGAVTFPLMSKVKQVDTIVWTFNTTLLVTMQPEAGTIIVTQNRNKERVSFPNGSHSLKLSELKKNDSGVYHVKIYSSSLQDPFTQNYVLHVYEHLSRPKVTMGLQSNENGTCVTNLTCYMEHGGEDVIYTWKALGQEASETHNGSILPISWRWGESDMTFICFARNPISSNSSSPILARKLCEGAAGDPNPSMGLLCLLLVLFLLTLFALGLFIWFIRRERQEEPIEGKKRMDIRQETPNLCPHSAENTEYDTISYTNRTIPMEDPANTVYSTVEIPKTMESPHSLITMPDTPRLFTYEHVI</sequence>
<reference evidence="15" key="1">
    <citation type="submission" date="2025-08" db="UniProtKB">
        <authorList>
            <consortium name="Ensembl"/>
        </authorList>
    </citation>
    <scope>IDENTIFICATION</scope>
</reference>
<dbReference type="InterPro" id="IPR015631">
    <property type="entry name" value="CD2/SLAM_rcpt"/>
</dbReference>
<keyword evidence="3 12" id="KW-0812">Transmembrane</keyword>
<evidence type="ECO:0000256" key="10">
    <source>
        <dbReference type="ARBA" id="ARBA00023180"/>
    </source>
</evidence>
<dbReference type="OrthoDB" id="8963224at2759"/>
<keyword evidence="7" id="KW-1064">Adaptive immunity</keyword>
<evidence type="ECO:0000256" key="12">
    <source>
        <dbReference type="SAM" id="Phobius"/>
    </source>
</evidence>
<accession>A0A2K5E0F9</accession>
<evidence type="ECO:0000256" key="5">
    <source>
        <dbReference type="ARBA" id="ARBA00022859"/>
    </source>
</evidence>
<dbReference type="GO" id="GO:0042802">
    <property type="term" value="F:identical protein binding"/>
    <property type="evidence" value="ECO:0007669"/>
    <property type="project" value="Ensembl"/>
</dbReference>
<keyword evidence="5" id="KW-0391">Immunity</keyword>
<evidence type="ECO:0000256" key="2">
    <source>
        <dbReference type="ARBA" id="ARBA00022588"/>
    </source>
</evidence>
<dbReference type="Gene3D" id="2.60.40.10">
    <property type="entry name" value="Immunoglobulins"/>
    <property type="match status" value="2"/>
</dbReference>
<keyword evidence="8 12" id="KW-0472">Membrane</keyword>
<gene>
    <name evidence="15" type="primary">SLAMF7</name>
</gene>
<proteinExistence type="predicted"/>
<evidence type="ECO:0000256" key="3">
    <source>
        <dbReference type="ARBA" id="ARBA00022692"/>
    </source>
</evidence>
<feature type="transmembrane region" description="Helical" evidence="12">
    <location>
        <begin position="226"/>
        <end position="250"/>
    </location>
</feature>
<dbReference type="FunFam" id="2.60.40.10:FF:000470">
    <property type="entry name" value="SLAM family member 7"/>
    <property type="match status" value="1"/>
</dbReference>
<dbReference type="OMA" id="DSIVWIF"/>
<dbReference type="InterPro" id="IPR013106">
    <property type="entry name" value="Ig_V-set"/>
</dbReference>
<evidence type="ECO:0000259" key="14">
    <source>
        <dbReference type="PROSITE" id="PS50835"/>
    </source>
</evidence>
<keyword evidence="4 13" id="KW-0732">Signal</keyword>
<evidence type="ECO:0000256" key="13">
    <source>
        <dbReference type="SAM" id="SignalP"/>
    </source>
</evidence>
<evidence type="ECO:0000313" key="15">
    <source>
        <dbReference type="Ensembl" id="ENSANAP00000026721.1"/>
    </source>
</evidence>
<dbReference type="Pfam" id="PF07686">
    <property type="entry name" value="V-set"/>
    <property type="match status" value="1"/>
</dbReference>
<evidence type="ECO:0000256" key="11">
    <source>
        <dbReference type="ARBA" id="ARBA00023319"/>
    </source>
</evidence>
<dbReference type="GO" id="GO:0045087">
    <property type="term" value="P:innate immune response"/>
    <property type="evidence" value="ECO:0007669"/>
    <property type="project" value="UniProtKB-KW"/>
</dbReference>
<dbReference type="STRING" id="37293.ENSANAP00000026721"/>
<dbReference type="PROSITE" id="PS50835">
    <property type="entry name" value="IG_LIKE"/>
    <property type="match status" value="1"/>
</dbReference>
<dbReference type="GO" id="GO:0009897">
    <property type="term" value="C:external side of plasma membrane"/>
    <property type="evidence" value="ECO:0007669"/>
    <property type="project" value="TreeGrafter"/>
</dbReference>
<organism evidence="15 16">
    <name type="scientific">Aotus nancymaae</name>
    <name type="common">Ma's night monkey</name>
    <dbReference type="NCBI Taxonomy" id="37293"/>
    <lineage>
        <taxon>Eukaryota</taxon>
        <taxon>Metazoa</taxon>
        <taxon>Chordata</taxon>
        <taxon>Craniata</taxon>
        <taxon>Vertebrata</taxon>
        <taxon>Euteleostomi</taxon>
        <taxon>Mammalia</taxon>
        <taxon>Eutheria</taxon>
        <taxon>Euarchontoglires</taxon>
        <taxon>Primates</taxon>
        <taxon>Haplorrhini</taxon>
        <taxon>Platyrrhini</taxon>
        <taxon>Aotidae</taxon>
        <taxon>Aotus</taxon>
    </lineage>
</organism>
<dbReference type="AlphaFoldDB" id="A0A2K5E0F9"/>
<evidence type="ECO:0000256" key="6">
    <source>
        <dbReference type="ARBA" id="ARBA00022989"/>
    </source>
</evidence>
<dbReference type="GO" id="GO:0002250">
    <property type="term" value="P:adaptive immune response"/>
    <property type="evidence" value="ECO:0007669"/>
    <property type="project" value="UniProtKB-KW"/>
</dbReference>
<dbReference type="Proteomes" id="UP000233020">
    <property type="component" value="Unplaced"/>
</dbReference>
<dbReference type="PANTHER" id="PTHR12080">
    <property type="entry name" value="SIGNALING LYMPHOCYTIC ACTIVATION MOLECULE"/>
    <property type="match status" value="1"/>
</dbReference>
<protein>
    <submittedName>
        <fullName evidence="15">SLAM family member 7</fullName>
    </submittedName>
</protein>
<dbReference type="FunFam" id="2.60.40.10:FF:000820">
    <property type="entry name" value="SLAM family member 7"/>
    <property type="match status" value="1"/>
</dbReference>
<dbReference type="Ensembl" id="ENSANAT00000044669.1">
    <property type="protein sequence ID" value="ENSANAP00000026721.1"/>
    <property type="gene ID" value="ENSANAG00000031073.1"/>
</dbReference>
<dbReference type="GeneID" id="105715345"/>
<dbReference type="SUPFAM" id="SSF48726">
    <property type="entry name" value="Immunoglobulin"/>
    <property type="match status" value="2"/>
</dbReference>
<comment type="subcellular location">
    <subcellularLocation>
        <location evidence="1">Membrane</location>
        <topology evidence="1">Single-pass type I membrane protein</topology>
    </subcellularLocation>
</comment>
<feature type="signal peptide" evidence="13">
    <location>
        <begin position="1"/>
        <end position="21"/>
    </location>
</feature>
<keyword evidence="2" id="KW-0399">Innate immunity</keyword>
<name>A0A2K5E0F9_AOTNA</name>